<proteinExistence type="predicted"/>
<evidence type="ECO:0000313" key="3">
    <source>
        <dbReference type="Proteomes" id="UP000198716"/>
    </source>
</evidence>
<dbReference type="Pfam" id="PF12079">
    <property type="entry name" value="DUF3558"/>
    <property type="match status" value="1"/>
</dbReference>
<feature type="region of interest" description="Disordered" evidence="1">
    <location>
        <begin position="30"/>
        <end position="52"/>
    </location>
</feature>
<dbReference type="AlphaFoldDB" id="A0A1I1UQB8"/>
<keyword evidence="3" id="KW-1185">Reference proteome</keyword>
<dbReference type="EMBL" id="FOMZ01000002">
    <property type="protein sequence ID" value="SFD72987.1"/>
    <property type="molecule type" value="Genomic_DNA"/>
</dbReference>
<evidence type="ECO:0000256" key="1">
    <source>
        <dbReference type="SAM" id="MobiDB-lite"/>
    </source>
</evidence>
<evidence type="ECO:0000313" key="2">
    <source>
        <dbReference type="EMBL" id="SFD72987.1"/>
    </source>
</evidence>
<dbReference type="InterPro" id="IPR024520">
    <property type="entry name" value="DUF3558"/>
</dbReference>
<dbReference type="Proteomes" id="UP000198716">
    <property type="component" value="Unassembled WGS sequence"/>
</dbReference>
<name>A0A1I1UQB8_9ACTN</name>
<protein>
    <recommendedName>
        <fullName evidence="4">DUF3558 domain-containing protein</fullName>
    </recommendedName>
</protein>
<organism evidence="2 3">
    <name type="scientific">Actinopolyspora alba</name>
    <dbReference type="NCBI Taxonomy" id="673379"/>
    <lineage>
        <taxon>Bacteria</taxon>
        <taxon>Bacillati</taxon>
        <taxon>Actinomycetota</taxon>
        <taxon>Actinomycetes</taxon>
        <taxon>Actinopolysporales</taxon>
        <taxon>Actinopolysporaceae</taxon>
        <taxon>Actinopolyspora</taxon>
        <taxon>Actinopolyspora alba group</taxon>
    </lineage>
</organism>
<gene>
    <name evidence="2" type="ORF">SAMN04487819_102359</name>
</gene>
<reference evidence="3" key="1">
    <citation type="submission" date="2016-10" db="EMBL/GenBank/DDBJ databases">
        <authorList>
            <person name="Varghese N."/>
            <person name="Submissions S."/>
        </authorList>
    </citation>
    <scope>NUCLEOTIDE SEQUENCE [LARGE SCALE GENOMIC DNA]</scope>
    <source>
        <strain evidence="3">DSM 45004</strain>
    </source>
</reference>
<evidence type="ECO:0008006" key="4">
    <source>
        <dbReference type="Google" id="ProtNLM"/>
    </source>
</evidence>
<accession>A0A1I1UQB8</accession>
<sequence>MKILTETQSRTIIGIVAAICAFPVMSCSPGAGQTQSQESEEKSNAPLADFKPCSSLNEQQKKQLNITTPGETNELDDQSCDWKANGSDFGISVYSDKPLKEIKFSDAEEKNKTEVNNREALLVKNNTGSGMCSLAFAVTDSSSISVNSMADTPGDTETACDLVKKAAPMVEQNISDS</sequence>